<evidence type="ECO:0000256" key="1">
    <source>
        <dbReference type="ARBA" id="ARBA00010603"/>
    </source>
</evidence>
<name>A0A9P6XAJ3_RHIOR</name>
<comment type="caution">
    <text evidence="6">The sequence shown here is derived from an EMBL/GenBank/DDBJ whole genome shotgun (WGS) entry which is preliminary data.</text>
</comment>
<evidence type="ECO:0000313" key="6">
    <source>
        <dbReference type="EMBL" id="KAG1309229.1"/>
    </source>
</evidence>
<reference evidence="6" key="1">
    <citation type="journal article" date="2020" name="Microb. Genom.">
        <title>Genetic diversity of clinical and environmental Mucorales isolates obtained from an investigation of mucormycosis cases among solid organ transplant recipients.</title>
        <authorList>
            <person name="Nguyen M.H."/>
            <person name="Kaul D."/>
            <person name="Muto C."/>
            <person name="Cheng S.J."/>
            <person name="Richter R.A."/>
            <person name="Bruno V.M."/>
            <person name="Liu G."/>
            <person name="Beyhan S."/>
            <person name="Sundermann A.J."/>
            <person name="Mounaud S."/>
            <person name="Pasculle A.W."/>
            <person name="Nierman W.C."/>
            <person name="Driscoll E."/>
            <person name="Cumbie R."/>
            <person name="Clancy C.J."/>
            <person name="Dupont C.L."/>
        </authorList>
    </citation>
    <scope>NUCLEOTIDE SEQUENCE</scope>
    <source>
        <strain evidence="6">GL11</strain>
    </source>
</reference>
<sequence>MNPSTKLPALVTAPNKTFTKRPSNSSYSSANSPLPLELADTFSQLSIQRTFQSNKSPTTEHRSYFSTLQLSSIRPICSSSQVYDWSFLSTEKYPACYSSQDMYDLEMTTLGLSIELAANNTRTRNLNRLVNKLIDLLKQTVQQKHTDVIPVETYNALFLTRVFMKHFADNLTNKEIMEQIEDHPNECKAEQLLESLLYILMNMDPNTSYACYEFYVEILNMFLTLFSTQLRNPLKSTNYFLDIFMSRFVNRADAVVARLLENVINQHQAPPQSNSVMYTAYSYIFSSSKHHSSSSSHTDTIPVPDLSLFLLLLLGVQSKGINSEWITCFRQAIAGLSDHHVLSATDIDGCDYKMHLISFKELLEMFIKSFHVEEKMLLFYMILAENESFRVYVLSRTDQETIYIPILKLIYESIEGKGNYSQVYILMTLLLILSQDEVNNDAIQKISVQNITWFTERPLLKSISLGGLTMLVMIRTLQLNLSVHRDIYLHTNCLAILANMSSTILDMHAYTAQRLISLFELLTKRYLKLVDREQPSEDIVVYEDVLMFMLEIINSILLHRLKHNLQLVYALLLKREIFIPFQSHSRLSETANNLDQVITYFSSRVSEANLKAPSSSEVLNIIEHTSRTWSNQRMKSLPELKFQYEEESDAFEFFIPYVWSLILRKDCIYWSEEKCRVLDSFALMNEEPDTPTIA</sequence>
<dbReference type="EMBL" id="JAANQT010000667">
    <property type="protein sequence ID" value="KAG1309229.1"/>
    <property type="molecule type" value="Genomic_DNA"/>
</dbReference>
<dbReference type="InterPro" id="IPR019142">
    <property type="entry name" value="Dymeclin"/>
</dbReference>
<keyword evidence="3" id="KW-0519">Myristate</keyword>
<comment type="similarity">
    <text evidence="1">Belongs to the dymeclin family.</text>
</comment>
<dbReference type="Pfam" id="PF09742">
    <property type="entry name" value="Dymeclin"/>
    <property type="match status" value="1"/>
</dbReference>
<dbReference type="Proteomes" id="UP000716291">
    <property type="component" value="Unassembled WGS sequence"/>
</dbReference>
<dbReference type="OrthoDB" id="10253409at2759"/>
<dbReference type="AlphaFoldDB" id="A0A9P6XAJ3"/>
<feature type="region of interest" description="Disordered" evidence="5">
    <location>
        <begin position="1"/>
        <end position="31"/>
    </location>
</feature>
<dbReference type="GO" id="GO:0007030">
    <property type="term" value="P:Golgi organization"/>
    <property type="evidence" value="ECO:0007669"/>
    <property type="project" value="TreeGrafter"/>
</dbReference>
<dbReference type="GO" id="GO:0005794">
    <property type="term" value="C:Golgi apparatus"/>
    <property type="evidence" value="ECO:0007669"/>
    <property type="project" value="TreeGrafter"/>
</dbReference>
<evidence type="ECO:0000256" key="3">
    <source>
        <dbReference type="ARBA" id="ARBA00022707"/>
    </source>
</evidence>
<dbReference type="PANTHER" id="PTHR12895">
    <property type="entry name" value="DYMECLIN"/>
    <property type="match status" value="1"/>
</dbReference>
<protein>
    <recommendedName>
        <fullName evidence="2">Dymeclin</fullName>
    </recommendedName>
</protein>
<gene>
    <name evidence="6" type="ORF">G6F64_005470</name>
</gene>
<organism evidence="6 7">
    <name type="scientific">Rhizopus oryzae</name>
    <name type="common">Mucormycosis agent</name>
    <name type="synonym">Rhizopus arrhizus var. delemar</name>
    <dbReference type="NCBI Taxonomy" id="64495"/>
    <lineage>
        <taxon>Eukaryota</taxon>
        <taxon>Fungi</taxon>
        <taxon>Fungi incertae sedis</taxon>
        <taxon>Mucoromycota</taxon>
        <taxon>Mucoromycotina</taxon>
        <taxon>Mucoromycetes</taxon>
        <taxon>Mucorales</taxon>
        <taxon>Mucorineae</taxon>
        <taxon>Rhizopodaceae</taxon>
        <taxon>Rhizopus</taxon>
    </lineage>
</organism>
<keyword evidence="7" id="KW-1185">Reference proteome</keyword>
<accession>A0A9P6XAJ3</accession>
<keyword evidence="4" id="KW-0449">Lipoprotein</keyword>
<evidence type="ECO:0000256" key="2">
    <source>
        <dbReference type="ARBA" id="ARBA00015736"/>
    </source>
</evidence>
<dbReference type="PANTHER" id="PTHR12895:SF9">
    <property type="entry name" value="DYMECLIN"/>
    <property type="match status" value="1"/>
</dbReference>
<evidence type="ECO:0000313" key="7">
    <source>
        <dbReference type="Proteomes" id="UP000716291"/>
    </source>
</evidence>
<evidence type="ECO:0000256" key="4">
    <source>
        <dbReference type="ARBA" id="ARBA00023288"/>
    </source>
</evidence>
<proteinExistence type="inferred from homology"/>
<evidence type="ECO:0000256" key="5">
    <source>
        <dbReference type="SAM" id="MobiDB-lite"/>
    </source>
</evidence>